<feature type="transmembrane region" description="Helical" evidence="7">
    <location>
        <begin position="158"/>
        <end position="178"/>
    </location>
</feature>
<accession>A0A1H0H0U1</accession>
<feature type="transmembrane region" description="Helical" evidence="7">
    <location>
        <begin position="364"/>
        <end position="383"/>
    </location>
</feature>
<name>A0A1H0H0U1_9BACI</name>
<dbReference type="PANTHER" id="PTHR23517">
    <property type="entry name" value="RESISTANCE PROTEIN MDTM, PUTATIVE-RELATED-RELATED"/>
    <property type="match status" value="1"/>
</dbReference>
<proteinExistence type="predicted"/>
<evidence type="ECO:0000256" key="3">
    <source>
        <dbReference type="ARBA" id="ARBA00022475"/>
    </source>
</evidence>
<evidence type="ECO:0000256" key="7">
    <source>
        <dbReference type="SAM" id="Phobius"/>
    </source>
</evidence>
<dbReference type="Gene3D" id="1.20.1250.20">
    <property type="entry name" value="MFS general substrate transporter like domains"/>
    <property type="match status" value="2"/>
</dbReference>
<dbReference type="Proteomes" id="UP000198778">
    <property type="component" value="Unassembled WGS sequence"/>
</dbReference>
<dbReference type="GO" id="GO:0005886">
    <property type="term" value="C:plasma membrane"/>
    <property type="evidence" value="ECO:0007669"/>
    <property type="project" value="UniProtKB-SubCell"/>
</dbReference>
<keyword evidence="5 7" id="KW-1133">Transmembrane helix</keyword>
<dbReference type="InterPro" id="IPR050171">
    <property type="entry name" value="MFS_Transporters"/>
</dbReference>
<feature type="domain" description="Major facilitator superfamily (MFS) profile" evidence="8">
    <location>
        <begin position="4"/>
        <end position="388"/>
    </location>
</feature>
<feature type="transmembrane region" description="Helical" evidence="7">
    <location>
        <begin position="273"/>
        <end position="291"/>
    </location>
</feature>
<dbReference type="InterPro" id="IPR011701">
    <property type="entry name" value="MFS"/>
</dbReference>
<dbReference type="GO" id="GO:0022857">
    <property type="term" value="F:transmembrane transporter activity"/>
    <property type="evidence" value="ECO:0007669"/>
    <property type="project" value="InterPro"/>
</dbReference>
<evidence type="ECO:0000256" key="5">
    <source>
        <dbReference type="ARBA" id="ARBA00022989"/>
    </source>
</evidence>
<comment type="subcellular location">
    <subcellularLocation>
        <location evidence="1">Cell membrane</location>
        <topology evidence="1">Multi-pass membrane protein</topology>
    </subcellularLocation>
</comment>
<sequence length="397" mass="43275">MPRAIWILIIGMSINITAASFIWPLNTIYISQELGRSLTVAGSVLTINAMAGVIGNLIGGKLYDWIGGFKTILIGLCTAMVAAFTLAALYTSFTAYVLCLIALGFGSGIMIPCMYALAGAVWPEGGRRPFNAMYVSQNVGVAVGAAIGGLLASMRFDFIFFGNGFLYIIFLVLVLVYIRKFDGAGRGQQTANVFNQAEKIEHKKRFKALALLCAGFLICWIAYAQWASTIAAYTQDIGIPITYYSLLWTINGAMIIFCQPFIKIIIQKFVHSLKAQIYVGLVIFTVAFGVLSQTEMYTGFVAAMIILTIGEMFVWPAVPTIAHQLAPEGKAGFYQGIVNSIATGGRMLGPLFGGFMADVFGMQVLFYTIAVLFLIPFIMTKIFDRGVPHLQFTRDNA</sequence>
<feature type="transmembrane region" description="Helical" evidence="7">
    <location>
        <begin position="208"/>
        <end position="226"/>
    </location>
</feature>
<dbReference type="InterPro" id="IPR036259">
    <property type="entry name" value="MFS_trans_sf"/>
</dbReference>
<dbReference type="InterPro" id="IPR020846">
    <property type="entry name" value="MFS_dom"/>
</dbReference>
<keyword evidence="3" id="KW-1003">Cell membrane</keyword>
<keyword evidence="10" id="KW-1185">Reference proteome</keyword>
<evidence type="ECO:0000256" key="2">
    <source>
        <dbReference type="ARBA" id="ARBA00022448"/>
    </source>
</evidence>
<evidence type="ECO:0000256" key="1">
    <source>
        <dbReference type="ARBA" id="ARBA00004651"/>
    </source>
</evidence>
<keyword evidence="4 7" id="KW-0812">Transmembrane</keyword>
<dbReference type="RefSeq" id="WP_090843179.1">
    <property type="nucleotide sequence ID" value="NZ_FNIL01000007.1"/>
</dbReference>
<organism evidence="9 10">
    <name type="scientific">Alkalicoccus daliensis</name>
    <dbReference type="NCBI Taxonomy" id="745820"/>
    <lineage>
        <taxon>Bacteria</taxon>
        <taxon>Bacillati</taxon>
        <taxon>Bacillota</taxon>
        <taxon>Bacilli</taxon>
        <taxon>Bacillales</taxon>
        <taxon>Bacillaceae</taxon>
        <taxon>Alkalicoccus</taxon>
    </lineage>
</organism>
<gene>
    <name evidence="9" type="ORF">SAMN04488053_107129</name>
</gene>
<evidence type="ECO:0000256" key="4">
    <source>
        <dbReference type="ARBA" id="ARBA00022692"/>
    </source>
</evidence>
<evidence type="ECO:0000259" key="8">
    <source>
        <dbReference type="PROSITE" id="PS50850"/>
    </source>
</evidence>
<feature type="transmembrane region" description="Helical" evidence="7">
    <location>
        <begin position="71"/>
        <end position="89"/>
    </location>
</feature>
<dbReference type="PANTHER" id="PTHR23517:SF10">
    <property type="entry name" value="MAJOR FACILITATOR SUPERFAMILY (MFS) PROFILE DOMAIN-CONTAINING PROTEIN"/>
    <property type="match status" value="1"/>
</dbReference>
<dbReference type="OrthoDB" id="3268460at2"/>
<keyword evidence="2" id="KW-0813">Transport</keyword>
<feature type="transmembrane region" description="Helical" evidence="7">
    <location>
        <begin position="130"/>
        <end position="152"/>
    </location>
</feature>
<dbReference type="PROSITE" id="PS50850">
    <property type="entry name" value="MFS"/>
    <property type="match status" value="1"/>
</dbReference>
<feature type="transmembrane region" description="Helical" evidence="7">
    <location>
        <begin position="95"/>
        <end position="118"/>
    </location>
</feature>
<feature type="transmembrane region" description="Helical" evidence="7">
    <location>
        <begin position="297"/>
        <end position="319"/>
    </location>
</feature>
<evidence type="ECO:0000256" key="6">
    <source>
        <dbReference type="ARBA" id="ARBA00023136"/>
    </source>
</evidence>
<feature type="transmembrane region" description="Helical" evidence="7">
    <location>
        <begin position="246"/>
        <end position="266"/>
    </location>
</feature>
<feature type="transmembrane region" description="Helical" evidence="7">
    <location>
        <begin position="5"/>
        <end position="25"/>
    </location>
</feature>
<evidence type="ECO:0000313" key="9">
    <source>
        <dbReference type="EMBL" id="SDO12777.1"/>
    </source>
</evidence>
<dbReference type="SUPFAM" id="SSF103473">
    <property type="entry name" value="MFS general substrate transporter"/>
    <property type="match status" value="1"/>
</dbReference>
<keyword evidence="6 7" id="KW-0472">Membrane</keyword>
<dbReference type="STRING" id="745820.SAMN04488053_107129"/>
<feature type="transmembrane region" description="Helical" evidence="7">
    <location>
        <begin position="331"/>
        <end position="352"/>
    </location>
</feature>
<dbReference type="AlphaFoldDB" id="A0A1H0H0U1"/>
<reference evidence="10" key="1">
    <citation type="submission" date="2016-10" db="EMBL/GenBank/DDBJ databases">
        <authorList>
            <person name="Varghese N."/>
            <person name="Submissions S."/>
        </authorList>
    </citation>
    <scope>NUCLEOTIDE SEQUENCE [LARGE SCALE GENOMIC DNA]</scope>
    <source>
        <strain evidence="10">CGMCC 1.10369</strain>
    </source>
</reference>
<dbReference type="EMBL" id="FNIL01000007">
    <property type="protein sequence ID" value="SDO12777.1"/>
    <property type="molecule type" value="Genomic_DNA"/>
</dbReference>
<dbReference type="CDD" id="cd17329">
    <property type="entry name" value="MFS_MdtH_MDR_like"/>
    <property type="match status" value="1"/>
</dbReference>
<evidence type="ECO:0000313" key="10">
    <source>
        <dbReference type="Proteomes" id="UP000198778"/>
    </source>
</evidence>
<feature type="transmembrane region" description="Helical" evidence="7">
    <location>
        <begin position="37"/>
        <end position="59"/>
    </location>
</feature>
<protein>
    <submittedName>
        <fullName evidence="9">Predicted arabinose efflux permease, MFS family</fullName>
    </submittedName>
</protein>
<dbReference type="Pfam" id="PF07690">
    <property type="entry name" value="MFS_1"/>
    <property type="match status" value="1"/>
</dbReference>